<proteinExistence type="predicted"/>
<evidence type="ECO:0000313" key="1">
    <source>
        <dbReference type="EMBL" id="QYA18364.1"/>
    </source>
</evidence>
<sequence length="110" mass="13217">MDNFEKELYRFLSESTEDDWYEFPDLHLSIYGGTKKGCVRLILITIDTKKQNTGLFTLFHHHLEWAIRNRDDVSSVLFFNVIHDRLRDFLLNHDYIRSGKDWIKCNKPPK</sequence>
<dbReference type="EMBL" id="MZ420154">
    <property type="protein sequence ID" value="QYA18364.1"/>
    <property type="molecule type" value="Genomic_DNA"/>
</dbReference>
<protein>
    <submittedName>
        <fullName evidence="1">Uncharacterized protein</fullName>
    </submittedName>
</protein>
<reference evidence="1" key="1">
    <citation type="submission" date="2021-06" db="EMBL/GenBank/DDBJ databases">
        <authorList>
            <person name="Rolland C."/>
        </authorList>
    </citation>
    <scope>NUCLEOTIDE SEQUENCE</scope>
    <source>
        <strain evidence="1">347.936635</strain>
    </source>
</reference>
<organism evidence="1">
    <name type="scientific">Clandestinovirus</name>
    <dbReference type="NCBI Taxonomy" id="2831644"/>
    <lineage>
        <taxon>Viruses</taxon>
    </lineage>
</organism>
<accession>A0A8F8KQK0</accession>
<gene>
    <name evidence="1" type="ORF">KOM_12_94</name>
</gene>
<name>A0A8F8KQK0_9VIRU</name>